<dbReference type="FunFam" id="3.30.565.10:FF:000017">
    <property type="entry name" value="PMS1 homolog 1, mismatch repair system component"/>
    <property type="match status" value="1"/>
</dbReference>
<keyword evidence="7" id="KW-1185">Reference proteome</keyword>
<dbReference type="Gene3D" id="3.30.230.10">
    <property type="match status" value="1"/>
</dbReference>
<sequence length="822" mass="90556">MSSSLKRINDKDIAKIASGQVIVDLKSVMKELIENALDAKATNIDIKLTNYGADLIEVSDNGTGILPVDYAGIALKYYTSKIVSFDDIQSIHSFGFRGEALSCICELSGAFTVLTRHKTMDIGAAIQYNANGTIAQQREQARPVGTTILISNLFERLPVRRKAFIRSGKTQLSNMITLVQSYAISGVGVRFSLTHTLSASGKTTTILAIPANYSVKQRIQSIFGNPISSTLCEFGSSFCLPPAISQEMSALDSTLSTLSSSMSQETSTITPSNETDRIEYQFSTHCDWGFQLPPSTDQELNGFVTGFSSRVGSSNNGSNRGGQNLVAKGGITKQLLFINGRMIEDKKILNAFTQVWHEYEPRTMPMLIVNLILPPSYYDVNLSTDKKQILLMKENVMLAAFQEIYRYVIDASNANMRVSSVNQKKSQNVPMVVSQSDVRVSQSDASPSNPVVTPVKGSNPTPITPSNPTPITPSPPTITPLPSSPLATNSHPVLTEIKDTIPVVVDRCRRSKKRHDPLLLTPVKKREDSLVLSQTPPSHGTTTDSPRLDLKQPIEKPHTIFTRTPSNDLSQNTNVSFASIVQHFQTLAAQSPSLLSLSSSPLFPDSQSFVRSDFAGETVPSQFAAEQELTCILQKNSFLEMEVIGQFNNSFILCQLKRELFIFDQHACDEKFNYEELMKDVVIHSQRLIQPLPLELSPDQEFVVIHEMEVFTKNGFDVQIDETKLLGSRVCLRGLPSSKQYTFTVEGLFGVVECGDELGWKCEENAEAGEADRHACLPQVGASGRSPNLSEDDLWVWLCWTGHGPVPMGRPTLRHLVTLPSH</sequence>
<dbReference type="SUPFAM" id="SSF54211">
    <property type="entry name" value="Ribosomal protein S5 domain 2-like"/>
    <property type="match status" value="1"/>
</dbReference>
<comment type="caution">
    <text evidence="6">The sequence shown here is derived from an EMBL/GenBank/DDBJ whole genome shotgun (WGS) entry which is preliminary data.</text>
</comment>
<dbReference type="PANTHER" id="PTHR10073:SF52">
    <property type="entry name" value="MISMATCH REPAIR ENDONUCLEASE PMS2"/>
    <property type="match status" value="1"/>
</dbReference>
<dbReference type="SMART" id="SM01340">
    <property type="entry name" value="DNA_mis_repair"/>
    <property type="match status" value="1"/>
</dbReference>
<evidence type="ECO:0000256" key="2">
    <source>
        <dbReference type="ARBA" id="ARBA00022763"/>
    </source>
</evidence>
<keyword evidence="2" id="KW-0227">DNA damage</keyword>
<name>A0A196SMS8_BLAHN</name>
<dbReference type="InterPro" id="IPR020568">
    <property type="entry name" value="Ribosomal_Su5_D2-typ_SF"/>
</dbReference>
<comment type="similarity">
    <text evidence="1">Belongs to the DNA mismatch repair MutL/HexB family.</text>
</comment>
<dbReference type="PROSITE" id="PS00058">
    <property type="entry name" value="DNA_MISMATCH_REPAIR_1"/>
    <property type="match status" value="1"/>
</dbReference>
<proteinExistence type="inferred from homology"/>
<feature type="compositionally biased region" description="Pro residues" evidence="3">
    <location>
        <begin position="462"/>
        <end position="483"/>
    </location>
</feature>
<evidence type="ECO:0000259" key="4">
    <source>
        <dbReference type="SMART" id="SM00853"/>
    </source>
</evidence>
<dbReference type="GO" id="GO:0016887">
    <property type="term" value="F:ATP hydrolysis activity"/>
    <property type="evidence" value="ECO:0007669"/>
    <property type="project" value="InterPro"/>
</dbReference>
<dbReference type="GO" id="GO:0030983">
    <property type="term" value="F:mismatched DNA binding"/>
    <property type="evidence" value="ECO:0007669"/>
    <property type="project" value="InterPro"/>
</dbReference>
<dbReference type="CDD" id="cd16926">
    <property type="entry name" value="HATPase_MutL-MLH-PMS-like"/>
    <property type="match status" value="1"/>
</dbReference>
<reference evidence="6 7" key="1">
    <citation type="submission" date="2016-05" db="EMBL/GenBank/DDBJ databases">
        <title>Nuclear genome of Blastocystis sp. subtype 1 NandII.</title>
        <authorList>
            <person name="Gentekaki E."/>
            <person name="Curtis B."/>
            <person name="Stairs C."/>
            <person name="Eme L."/>
            <person name="Herman E."/>
            <person name="Klimes V."/>
            <person name="Arias M.C."/>
            <person name="Elias M."/>
            <person name="Hilliou F."/>
            <person name="Klute M."/>
            <person name="Malik S.-B."/>
            <person name="Pightling A."/>
            <person name="Rachubinski R."/>
            <person name="Salas D."/>
            <person name="Schlacht A."/>
            <person name="Suga H."/>
            <person name="Archibald J."/>
            <person name="Ball S.G."/>
            <person name="Clark G."/>
            <person name="Dacks J."/>
            <person name="Van Der Giezen M."/>
            <person name="Tsaousis A."/>
            <person name="Roger A."/>
        </authorList>
    </citation>
    <scope>NUCLEOTIDE SEQUENCE [LARGE SCALE GENOMIC DNA]</scope>
    <source>
        <strain evidence="7">ATCC 50177 / NandII</strain>
    </source>
</reference>
<dbReference type="AlphaFoldDB" id="A0A196SMS8"/>
<dbReference type="SMART" id="SM00853">
    <property type="entry name" value="MutL_C"/>
    <property type="match status" value="1"/>
</dbReference>
<dbReference type="SUPFAM" id="SSF118116">
    <property type="entry name" value="DNA mismatch repair protein MutL"/>
    <property type="match status" value="1"/>
</dbReference>
<dbReference type="GO" id="GO:0005524">
    <property type="term" value="F:ATP binding"/>
    <property type="evidence" value="ECO:0007669"/>
    <property type="project" value="UniProtKB-KW"/>
</dbReference>
<dbReference type="EMBL" id="LXWW01000027">
    <property type="protein sequence ID" value="OAO17512.1"/>
    <property type="molecule type" value="Genomic_DNA"/>
</dbReference>
<organism evidence="6 7">
    <name type="scientific">Blastocystis sp. subtype 1 (strain ATCC 50177 / NandII)</name>
    <dbReference type="NCBI Taxonomy" id="478820"/>
    <lineage>
        <taxon>Eukaryota</taxon>
        <taxon>Sar</taxon>
        <taxon>Stramenopiles</taxon>
        <taxon>Bigyra</taxon>
        <taxon>Opalozoa</taxon>
        <taxon>Opalinata</taxon>
        <taxon>Blastocystidae</taxon>
        <taxon>Blastocystis</taxon>
    </lineage>
</organism>
<dbReference type="InterPro" id="IPR014762">
    <property type="entry name" value="DNA_mismatch_repair_CS"/>
</dbReference>
<dbReference type="InterPro" id="IPR037198">
    <property type="entry name" value="MutL_C_sf"/>
</dbReference>
<protein>
    <submittedName>
        <fullName evidence="6">PMS1, ATP-binding protein</fullName>
    </submittedName>
</protein>
<dbReference type="InterPro" id="IPR042120">
    <property type="entry name" value="MutL_C_dimsub"/>
</dbReference>
<keyword evidence="6" id="KW-0067">ATP-binding</keyword>
<evidence type="ECO:0000313" key="7">
    <source>
        <dbReference type="Proteomes" id="UP000078348"/>
    </source>
</evidence>
<dbReference type="InterPro" id="IPR014721">
    <property type="entry name" value="Ribsml_uS5_D2-typ_fold_subgr"/>
</dbReference>
<dbReference type="Gene3D" id="3.30.1540.20">
    <property type="entry name" value="MutL, C-terminal domain, dimerisation subdomain"/>
    <property type="match status" value="1"/>
</dbReference>
<dbReference type="Pfam" id="PF08676">
    <property type="entry name" value="MutL_C"/>
    <property type="match status" value="1"/>
</dbReference>
<dbReference type="InterPro" id="IPR014790">
    <property type="entry name" value="MutL_C"/>
</dbReference>
<dbReference type="GO" id="GO:0140664">
    <property type="term" value="F:ATP-dependent DNA damage sensor activity"/>
    <property type="evidence" value="ECO:0007669"/>
    <property type="project" value="InterPro"/>
</dbReference>
<feature type="compositionally biased region" description="Polar residues" evidence="3">
    <location>
        <begin position="531"/>
        <end position="545"/>
    </location>
</feature>
<dbReference type="GO" id="GO:0006298">
    <property type="term" value="P:mismatch repair"/>
    <property type="evidence" value="ECO:0007669"/>
    <property type="project" value="InterPro"/>
</dbReference>
<keyword evidence="6" id="KW-0547">Nucleotide-binding</keyword>
<dbReference type="Gene3D" id="3.30.565.10">
    <property type="entry name" value="Histidine kinase-like ATPase, C-terminal domain"/>
    <property type="match status" value="1"/>
</dbReference>
<feature type="domain" description="MutL C-terminal dimerisation" evidence="4">
    <location>
        <begin position="643"/>
        <end position="758"/>
    </location>
</feature>
<evidence type="ECO:0000256" key="3">
    <source>
        <dbReference type="SAM" id="MobiDB-lite"/>
    </source>
</evidence>
<gene>
    <name evidence="6" type="ORF">AV274_0755</name>
</gene>
<feature type="domain" description="DNA mismatch repair protein S5" evidence="5">
    <location>
        <begin position="219"/>
        <end position="406"/>
    </location>
</feature>
<evidence type="ECO:0000259" key="5">
    <source>
        <dbReference type="SMART" id="SM01340"/>
    </source>
</evidence>
<dbReference type="Pfam" id="PF01119">
    <property type="entry name" value="DNA_mis_repair"/>
    <property type="match status" value="1"/>
</dbReference>
<dbReference type="OrthoDB" id="10254304at2759"/>
<evidence type="ECO:0000256" key="1">
    <source>
        <dbReference type="ARBA" id="ARBA00006082"/>
    </source>
</evidence>
<dbReference type="InterPro" id="IPR013507">
    <property type="entry name" value="DNA_mismatch_S5_2-like"/>
</dbReference>
<dbReference type="Proteomes" id="UP000078348">
    <property type="component" value="Unassembled WGS sequence"/>
</dbReference>
<dbReference type="InterPro" id="IPR002099">
    <property type="entry name" value="MutL/Mlh/PMS"/>
</dbReference>
<accession>A0A196SMS8</accession>
<dbReference type="SUPFAM" id="SSF55874">
    <property type="entry name" value="ATPase domain of HSP90 chaperone/DNA topoisomerase II/histidine kinase"/>
    <property type="match status" value="1"/>
</dbReference>
<dbReference type="InterPro" id="IPR036890">
    <property type="entry name" value="HATPase_C_sf"/>
</dbReference>
<feature type="region of interest" description="Disordered" evidence="3">
    <location>
        <begin position="529"/>
        <end position="550"/>
    </location>
</feature>
<dbReference type="GO" id="GO:0032389">
    <property type="term" value="C:MutLalpha complex"/>
    <property type="evidence" value="ECO:0007669"/>
    <property type="project" value="TreeGrafter"/>
</dbReference>
<evidence type="ECO:0000313" key="6">
    <source>
        <dbReference type="EMBL" id="OAO17512.1"/>
    </source>
</evidence>
<dbReference type="PANTHER" id="PTHR10073">
    <property type="entry name" value="DNA MISMATCH REPAIR PROTEIN MLH, PMS, MUTL"/>
    <property type="match status" value="1"/>
</dbReference>
<dbReference type="Pfam" id="PF13589">
    <property type="entry name" value="HATPase_c_3"/>
    <property type="match status" value="1"/>
</dbReference>
<dbReference type="NCBIfam" id="TIGR00585">
    <property type="entry name" value="mutl"/>
    <property type="match status" value="1"/>
</dbReference>
<dbReference type="InterPro" id="IPR038973">
    <property type="entry name" value="MutL/Mlh/Pms-like"/>
</dbReference>
<feature type="region of interest" description="Disordered" evidence="3">
    <location>
        <begin position="439"/>
        <end position="487"/>
    </location>
</feature>
<dbReference type="STRING" id="478820.A0A196SMS8"/>